<protein>
    <submittedName>
        <fullName evidence="1">Uncharacterized protein</fullName>
    </submittedName>
</protein>
<organism evidence="1">
    <name type="scientific">marine sediment metagenome</name>
    <dbReference type="NCBI Taxonomy" id="412755"/>
    <lineage>
        <taxon>unclassified sequences</taxon>
        <taxon>metagenomes</taxon>
        <taxon>ecological metagenomes</taxon>
    </lineage>
</organism>
<sequence>MEQERDAKEYAWKWITADELLCPTACGDNVKASPILDYNLQSISLSCVYSVELRRIGWRAEEVVSYG</sequence>
<dbReference type="EMBL" id="BARV01030143">
    <property type="protein sequence ID" value="GAI37984.1"/>
    <property type="molecule type" value="Genomic_DNA"/>
</dbReference>
<comment type="caution">
    <text evidence="1">The sequence shown here is derived from an EMBL/GenBank/DDBJ whole genome shotgun (WGS) entry which is preliminary data.</text>
</comment>
<evidence type="ECO:0000313" key="1">
    <source>
        <dbReference type="EMBL" id="GAI37984.1"/>
    </source>
</evidence>
<dbReference type="AlphaFoldDB" id="X1Q430"/>
<gene>
    <name evidence="1" type="ORF">S06H3_47926</name>
</gene>
<proteinExistence type="predicted"/>
<reference evidence="1" key="1">
    <citation type="journal article" date="2014" name="Front. Microbiol.">
        <title>High frequency of phylogenetically diverse reductive dehalogenase-homologous genes in deep subseafloor sedimentary metagenomes.</title>
        <authorList>
            <person name="Kawai M."/>
            <person name="Futagami T."/>
            <person name="Toyoda A."/>
            <person name="Takaki Y."/>
            <person name="Nishi S."/>
            <person name="Hori S."/>
            <person name="Arai W."/>
            <person name="Tsubouchi T."/>
            <person name="Morono Y."/>
            <person name="Uchiyama I."/>
            <person name="Ito T."/>
            <person name="Fujiyama A."/>
            <person name="Inagaki F."/>
            <person name="Takami H."/>
        </authorList>
    </citation>
    <scope>NUCLEOTIDE SEQUENCE</scope>
    <source>
        <strain evidence="1">Expedition CK06-06</strain>
    </source>
</reference>
<accession>X1Q430</accession>
<name>X1Q430_9ZZZZ</name>